<protein>
    <submittedName>
        <fullName evidence="2">Uncharacterized protein</fullName>
    </submittedName>
</protein>
<accession>A0A8J5GD28</accession>
<dbReference type="InterPro" id="IPR013785">
    <property type="entry name" value="Aldolase_TIM"/>
</dbReference>
<proteinExistence type="predicted"/>
<sequence>MKSRDSSPSGADLRNAGPGTGSKRGWMGGRRVREEEAAGLGCGGKKLRRGEILGTIDFVLKGTKEVVFRTCCAERNRVVFQMGIAVVIRALSAAQIVCKDVAALLLFNDMVVFCSIDVDTFFIMQILTTLRRNLDTTITCKICLLDSFQETAELARRIEKTSISALAVHGRY</sequence>
<feature type="region of interest" description="Disordered" evidence="1">
    <location>
        <begin position="1"/>
        <end position="28"/>
    </location>
</feature>
<organism evidence="2 3">
    <name type="scientific">Zingiber officinale</name>
    <name type="common">Ginger</name>
    <name type="synonym">Amomum zingiber</name>
    <dbReference type="NCBI Taxonomy" id="94328"/>
    <lineage>
        <taxon>Eukaryota</taxon>
        <taxon>Viridiplantae</taxon>
        <taxon>Streptophyta</taxon>
        <taxon>Embryophyta</taxon>
        <taxon>Tracheophyta</taxon>
        <taxon>Spermatophyta</taxon>
        <taxon>Magnoliopsida</taxon>
        <taxon>Liliopsida</taxon>
        <taxon>Zingiberales</taxon>
        <taxon>Zingiberaceae</taxon>
        <taxon>Zingiber</taxon>
    </lineage>
</organism>
<evidence type="ECO:0000313" key="3">
    <source>
        <dbReference type="Proteomes" id="UP000734854"/>
    </source>
</evidence>
<dbReference type="PANTHER" id="PTHR45936">
    <property type="entry name" value="TRNA-DIHYDROURIDINE(20) SYNTHASE [NAD(P)+]-LIKE"/>
    <property type="match status" value="1"/>
</dbReference>
<reference evidence="2 3" key="1">
    <citation type="submission" date="2020-08" db="EMBL/GenBank/DDBJ databases">
        <title>Plant Genome Project.</title>
        <authorList>
            <person name="Zhang R.-G."/>
        </authorList>
    </citation>
    <scope>NUCLEOTIDE SEQUENCE [LARGE SCALE GENOMIC DNA]</scope>
    <source>
        <tissue evidence="2">Rhizome</tissue>
    </source>
</reference>
<dbReference type="SUPFAM" id="SSF51395">
    <property type="entry name" value="FMN-linked oxidoreductases"/>
    <property type="match status" value="1"/>
</dbReference>
<dbReference type="GO" id="GO:0017150">
    <property type="term" value="F:tRNA dihydrouridine synthase activity"/>
    <property type="evidence" value="ECO:0007669"/>
    <property type="project" value="TreeGrafter"/>
</dbReference>
<evidence type="ECO:0000256" key="1">
    <source>
        <dbReference type="SAM" id="MobiDB-lite"/>
    </source>
</evidence>
<dbReference type="Proteomes" id="UP000734854">
    <property type="component" value="Unassembled WGS sequence"/>
</dbReference>
<gene>
    <name evidence="2" type="ORF">ZIOFF_037299</name>
</gene>
<dbReference type="InterPro" id="IPR052582">
    <property type="entry name" value="tRNA-DUS-like"/>
</dbReference>
<keyword evidence="3" id="KW-1185">Reference proteome</keyword>
<evidence type="ECO:0000313" key="2">
    <source>
        <dbReference type="EMBL" id="KAG6504951.1"/>
    </source>
</evidence>
<comment type="caution">
    <text evidence="2">The sequence shown here is derived from an EMBL/GenBank/DDBJ whole genome shotgun (WGS) entry which is preliminary data.</text>
</comment>
<dbReference type="Gene3D" id="3.20.20.70">
    <property type="entry name" value="Aldolase class I"/>
    <property type="match status" value="1"/>
</dbReference>
<feature type="compositionally biased region" description="Gly residues" evidence="1">
    <location>
        <begin position="18"/>
        <end position="28"/>
    </location>
</feature>
<dbReference type="PANTHER" id="PTHR45936:SF1">
    <property type="entry name" value="TRNA-DIHYDROURIDINE(20) SYNTHASE [NAD(P)+]-LIKE"/>
    <property type="match status" value="1"/>
</dbReference>
<dbReference type="GO" id="GO:0005737">
    <property type="term" value="C:cytoplasm"/>
    <property type="evidence" value="ECO:0007669"/>
    <property type="project" value="TreeGrafter"/>
</dbReference>
<dbReference type="AlphaFoldDB" id="A0A8J5GD28"/>
<dbReference type="EMBL" id="JACMSC010000010">
    <property type="protein sequence ID" value="KAG6504951.1"/>
    <property type="molecule type" value="Genomic_DNA"/>
</dbReference>
<name>A0A8J5GD28_ZINOF</name>